<evidence type="ECO:0000256" key="3">
    <source>
        <dbReference type="PROSITE-ProRule" id="PRU00339"/>
    </source>
</evidence>
<gene>
    <name evidence="4" type="ordered locus">Mtc_2036</name>
</gene>
<feature type="repeat" description="TPR" evidence="3">
    <location>
        <begin position="85"/>
        <end position="118"/>
    </location>
</feature>
<accession>H8I7B0</accession>
<dbReference type="InterPro" id="IPR011990">
    <property type="entry name" value="TPR-like_helical_dom_sf"/>
</dbReference>
<evidence type="ECO:0000313" key="4">
    <source>
        <dbReference type="EMBL" id="AFD00776.1"/>
    </source>
</evidence>
<dbReference type="Pfam" id="PF07719">
    <property type="entry name" value="TPR_2"/>
    <property type="match status" value="1"/>
</dbReference>
<sequence length="137" mass="15651">MDKMGRKDICEEPPEIIVPQHPDCNPEFEECAHDNRILIDLVSGEFIKRDADPHFTKGYELYHMGMIDDALVELDASLNVNPNRAEAHLLIGDIYERRRMFDEAISEYNEALRLSPEDGTIKLKLEIALSQRAGGRV</sequence>
<name>H8I7B0_METCZ</name>
<dbReference type="InterPro" id="IPR013105">
    <property type="entry name" value="TPR_2"/>
</dbReference>
<dbReference type="OrthoDB" id="132817at2157"/>
<dbReference type="Gene3D" id="1.25.40.10">
    <property type="entry name" value="Tetratricopeptide repeat domain"/>
    <property type="match status" value="1"/>
</dbReference>
<evidence type="ECO:0000256" key="2">
    <source>
        <dbReference type="ARBA" id="ARBA00022803"/>
    </source>
</evidence>
<proteinExistence type="predicted"/>
<keyword evidence="2 3" id="KW-0802">TPR repeat</keyword>
<dbReference type="AlphaFoldDB" id="H8I7B0"/>
<dbReference type="eggNOG" id="arCOG03048">
    <property type="taxonomic scope" value="Archaea"/>
</dbReference>
<dbReference type="KEGG" id="mez:Mtc_2036"/>
<protein>
    <submittedName>
        <fullName evidence="4">Cytochrome c biogenesis factor</fullName>
    </submittedName>
</protein>
<evidence type="ECO:0000313" key="5">
    <source>
        <dbReference type="Proteomes" id="UP000005233"/>
    </source>
</evidence>
<dbReference type="EMBL" id="CP003243">
    <property type="protein sequence ID" value="AFD00776.1"/>
    <property type="molecule type" value="Genomic_DNA"/>
</dbReference>
<organism evidence="4 5">
    <name type="scientific">Methanocella conradii (strain DSM 24694 / JCM 17849 / CGMCC 1.5162 / HZ254)</name>
    <dbReference type="NCBI Taxonomy" id="1041930"/>
    <lineage>
        <taxon>Archaea</taxon>
        <taxon>Methanobacteriati</taxon>
        <taxon>Methanobacteriota</taxon>
        <taxon>Stenosarchaea group</taxon>
        <taxon>Methanomicrobia</taxon>
        <taxon>Methanocellales</taxon>
        <taxon>Methanocellaceae</taxon>
        <taxon>Methanocella</taxon>
    </lineage>
</organism>
<keyword evidence="5" id="KW-1185">Reference proteome</keyword>
<dbReference type="InterPro" id="IPR019734">
    <property type="entry name" value="TPR_rpt"/>
</dbReference>
<dbReference type="STRING" id="1041930.Mtc_2036"/>
<reference evidence="4 5" key="1">
    <citation type="journal article" date="2012" name="J. Bacteriol.">
        <title>Complete genome sequence of a thermophilic methanogen, Methanocella conradii HZ254, isolated from Chinese rice field soil.</title>
        <authorList>
            <person name="Lu Z."/>
            <person name="Lu Y."/>
        </authorList>
    </citation>
    <scope>NUCLEOTIDE SEQUENCE [LARGE SCALE GENOMIC DNA]</scope>
    <source>
        <strain evidence="5">DSM 24694 / JCM 17849 / CGMCC 1.5162 / HZ254</strain>
    </source>
</reference>
<dbReference type="HOGENOM" id="CLU_1860697_0_0_2"/>
<dbReference type="SUPFAM" id="SSF48452">
    <property type="entry name" value="TPR-like"/>
    <property type="match status" value="1"/>
</dbReference>
<evidence type="ECO:0000256" key="1">
    <source>
        <dbReference type="ARBA" id="ARBA00022737"/>
    </source>
</evidence>
<dbReference type="PROSITE" id="PS50005">
    <property type="entry name" value="TPR"/>
    <property type="match status" value="1"/>
</dbReference>
<dbReference type="PROSITE" id="PS50293">
    <property type="entry name" value="TPR_REGION"/>
    <property type="match status" value="1"/>
</dbReference>
<dbReference type="Proteomes" id="UP000005233">
    <property type="component" value="Chromosome"/>
</dbReference>
<dbReference type="SMART" id="SM00028">
    <property type="entry name" value="TPR"/>
    <property type="match status" value="2"/>
</dbReference>
<keyword evidence="1" id="KW-0677">Repeat</keyword>